<feature type="domain" description="PorZ N-terminal beta-propeller" evidence="2">
    <location>
        <begin position="46"/>
        <end position="196"/>
    </location>
</feature>
<gene>
    <name evidence="3" type="ORF">DBX24_08570</name>
</gene>
<organism evidence="3 4">
    <name type="scientific">Bergeyella cardium</name>
    <dbReference type="NCBI Taxonomy" id="1585976"/>
    <lineage>
        <taxon>Bacteria</taxon>
        <taxon>Pseudomonadati</taxon>
        <taxon>Bacteroidota</taxon>
        <taxon>Flavobacteriia</taxon>
        <taxon>Flavobacteriales</taxon>
        <taxon>Weeksellaceae</taxon>
        <taxon>Bergeyella</taxon>
    </lineage>
</organism>
<dbReference type="Proteomes" id="UP000464318">
    <property type="component" value="Chromosome"/>
</dbReference>
<dbReference type="EMBL" id="CP029149">
    <property type="protein sequence ID" value="QHN65929.1"/>
    <property type="molecule type" value="Genomic_DNA"/>
</dbReference>
<dbReference type="SUPFAM" id="SSF101898">
    <property type="entry name" value="NHL repeat"/>
    <property type="match status" value="1"/>
</dbReference>
<evidence type="ECO:0000313" key="4">
    <source>
        <dbReference type="Proteomes" id="UP000464318"/>
    </source>
</evidence>
<dbReference type="AlphaFoldDB" id="A0A6P1QVU8"/>
<dbReference type="InterPro" id="IPR015943">
    <property type="entry name" value="WD40/YVTN_repeat-like_dom_sf"/>
</dbReference>
<evidence type="ECO:0000256" key="1">
    <source>
        <dbReference type="ARBA" id="ARBA00022729"/>
    </source>
</evidence>
<dbReference type="SUPFAM" id="SSF63825">
    <property type="entry name" value="YWTD domain"/>
    <property type="match status" value="1"/>
</dbReference>
<reference evidence="3 4" key="1">
    <citation type="submission" date="2018-04" db="EMBL/GenBank/DDBJ databases">
        <title>Characteristic and Complete Genome Sequencing of A Novel Member of Infective Endocarditis Causative Bacteria: Bergeyella cardium QL-PH.</title>
        <authorList>
            <person name="Pan H."/>
            <person name="Sun E."/>
            <person name="Zhang Y."/>
        </authorList>
    </citation>
    <scope>NUCLEOTIDE SEQUENCE [LARGE SCALE GENOMIC DNA]</scope>
    <source>
        <strain evidence="3 4">HPQL</strain>
    </source>
</reference>
<evidence type="ECO:0000259" key="2">
    <source>
        <dbReference type="Pfam" id="PF21544"/>
    </source>
</evidence>
<dbReference type="InterPro" id="IPR048954">
    <property type="entry name" value="PorZ_N"/>
</dbReference>
<evidence type="ECO:0000313" key="3">
    <source>
        <dbReference type="EMBL" id="QHN65929.1"/>
    </source>
</evidence>
<keyword evidence="1" id="KW-0732">Signal</keyword>
<dbReference type="NCBIfam" id="TIGR04183">
    <property type="entry name" value="Por_Secre_tail"/>
    <property type="match status" value="1"/>
</dbReference>
<protein>
    <submittedName>
        <fullName evidence="3">T9SS type A sorting domain-containing protein</fullName>
    </submittedName>
</protein>
<keyword evidence="4" id="KW-1185">Reference proteome</keyword>
<dbReference type="Pfam" id="PF21544">
    <property type="entry name" value="PorZ_N_b_propeller"/>
    <property type="match status" value="1"/>
</dbReference>
<dbReference type="Gene3D" id="2.130.10.10">
    <property type="entry name" value="YVTN repeat-like/Quinoprotein amine dehydrogenase"/>
    <property type="match status" value="2"/>
</dbReference>
<dbReference type="KEGG" id="bcad:DBX24_08570"/>
<dbReference type="RefSeq" id="WP_160224593.1">
    <property type="nucleotide sequence ID" value="NZ_CP029149.1"/>
</dbReference>
<dbReference type="OrthoDB" id="9807410at2"/>
<accession>A0A6P1QVU8</accession>
<name>A0A6P1QVU8_9FLAO</name>
<dbReference type="InterPro" id="IPR026444">
    <property type="entry name" value="Secre_tail"/>
</dbReference>
<proteinExistence type="predicted"/>
<sequence>MRFIYPLVFGLSVSALQGQEISSPRWSDLFSYNNILQIREDGESLLAASENGIFRYTLSSGEVSKYLSKANGLHNVNITAFDYNPNTKTGLVGYKDGSIDVITERGVTYVIDIPMNNGYTGSKKINHISINGNLAAVSTDYGISIFKLDRKEFSETAFLPHPVKEAIIKDNKVYLITNTGILSHNIDSSFAIASSWETLRAGDFNNIVSDGNLISFSSLDKVYYGDGNSFSEIAQTFSSVKDMNISNGQIVVTDSKTKGGNAPSAIYVFNASGNLVKSKTNYTEELNTGWIKDNHIYAGTFLSGVYNESLQSIKPDGPYANKAYKMSFVGNKILVSSGGVYDFYQQPILSDRLLGFYYFNGTKWVYPSFFIDNYNNAKKVFNVLDVVMNPSNPKEIFFGSFGNWNYRFTDGMYKMEVNSDDIVLKNFYPTFEAGKKITSISGLTYDDKGNLYAVGRYYNIAGAVPPERTEIFFYNRNNDNFSSILSSKSKSAQKPYYKEGFLWIPTPRSNSFLALNTQKSTAINENDIFVLEGTQSGLPNTAETISTAMDKSGDLWIGTSKGLRVLRNASSAISRNPKLESIIIEEKGIGEELFRDAEILQIEADSGNQKWFSTNGGGVFYLNASGEKTIHHFTSKNSPLPNDMVTDIKVDEKTGKVYFATSEGIVVYQGDVQQVSDKFGNVLVYPNPVVSSQYKGNVRIKGLAEKTNIRITDTAGNLIHQGIAKGGYYEWDLNYRGKRVASGIYFVLMTNEDGSDTATAKIAIIN</sequence>